<feature type="region of interest" description="Disordered" evidence="1">
    <location>
        <begin position="1"/>
        <end position="44"/>
    </location>
</feature>
<dbReference type="Proteomes" id="UP000198242">
    <property type="component" value="Chromosome I"/>
</dbReference>
<evidence type="ECO:0000313" key="3">
    <source>
        <dbReference type="Proteomes" id="UP000198242"/>
    </source>
</evidence>
<organism evidence="2 3">
    <name type="scientific">Micromonospora viridifaciens</name>
    <dbReference type="NCBI Taxonomy" id="1881"/>
    <lineage>
        <taxon>Bacteria</taxon>
        <taxon>Bacillati</taxon>
        <taxon>Actinomycetota</taxon>
        <taxon>Actinomycetes</taxon>
        <taxon>Micromonosporales</taxon>
        <taxon>Micromonosporaceae</taxon>
        <taxon>Micromonospora</taxon>
    </lineage>
</organism>
<feature type="compositionally biased region" description="Low complexity" evidence="1">
    <location>
        <begin position="107"/>
        <end position="133"/>
    </location>
</feature>
<dbReference type="RefSeq" id="WP_089008476.1">
    <property type="nucleotide sequence ID" value="NZ_LT607411.1"/>
</dbReference>
<gene>
    <name evidence="2" type="ORF">GA0074695_5084</name>
</gene>
<feature type="region of interest" description="Disordered" evidence="1">
    <location>
        <begin position="85"/>
        <end position="171"/>
    </location>
</feature>
<evidence type="ECO:0000256" key="1">
    <source>
        <dbReference type="SAM" id="MobiDB-lite"/>
    </source>
</evidence>
<keyword evidence="3" id="KW-1185">Reference proteome</keyword>
<dbReference type="OrthoDB" id="5496837at2"/>
<dbReference type="EMBL" id="LT607411">
    <property type="protein sequence ID" value="SCF27771.1"/>
    <property type="molecule type" value="Genomic_DNA"/>
</dbReference>
<reference evidence="3" key="1">
    <citation type="submission" date="2016-06" db="EMBL/GenBank/DDBJ databases">
        <authorList>
            <person name="Varghese N."/>
            <person name="Submissions Spin"/>
        </authorList>
    </citation>
    <scope>NUCLEOTIDE SEQUENCE [LARGE SCALE GENOMIC DNA]</scope>
    <source>
        <strain evidence="3">DSM 43909</strain>
    </source>
</reference>
<protein>
    <recommendedName>
        <fullName evidence="4">Peptidase M23</fullName>
    </recommendedName>
</protein>
<evidence type="ECO:0000313" key="2">
    <source>
        <dbReference type="EMBL" id="SCF27771.1"/>
    </source>
</evidence>
<dbReference type="AlphaFoldDB" id="A0A1C4Z5B4"/>
<feature type="compositionally biased region" description="Basic residues" evidence="1">
    <location>
        <begin position="150"/>
        <end position="160"/>
    </location>
</feature>
<sequence length="307" mass="32165">MRDDGTLDDQYGLGGSADRSDDISSTVRPTGSAEPATPRRFSLGSLRTRLPGFANPLAAPPGRTRLAVATGAVCCLGLIGVSQVSSGPVNDPATAMSAQEAAERATADAASRGMARQAPAPATPSATPAADPDVTSTPTAQPKPTVKSTPKAKPKPKPKPTRIAPVAGLDRAQMDNATTIVRTGRDMGVPRRGLIIAVATAMQESNLYNYASGVLPESQNYPHQAIGWDHDSVGLFQQRPSSGWGTVADLMKPAYATRQFLAALEQIPGWQNMALTDAAQAVQISAFPWAYAQHEWRATEVVDAVLG</sequence>
<evidence type="ECO:0008006" key="4">
    <source>
        <dbReference type="Google" id="ProtNLM"/>
    </source>
</evidence>
<name>A0A1C4Z5B4_MICVI</name>
<proteinExistence type="predicted"/>
<accession>A0A1C4Z5B4</accession>